<feature type="transmembrane region" description="Helical" evidence="1">
    <location>
        <begin position="428"/>
        <end position="447"/>
    </location>
</feature>
<organism evidence="3 4">
    <name type="scientific">Microctonus hyperodae</name>
    <name type="common">Parasitoid wasp</name>
    <dbReference type="NCBI Taxonomy" id="165561"/>
    <lineage>
        <taxon>Eukaryota</taxon>
        <taxon>Metazoa</taxon>
        <taxon>Ecdysozoa</taxon>
        <taxon>Arthropoda</taxon>
        <taxon>Hexapoda</taxon>
        <taxon>Insecta</taxon>
        <taxon>Pterygota</taxon>
        <taxon>Neoptera</taxon>
        <taxon>Endopterygota</taxon>
        <taxon>Hymenoptera</taxon>
        <taxon>Apocrita</taxon>
        <taxon>Ichneumonoidea</taxon>
        <taxon>Braconidae</taxon>
        <taxon>Euphorinae</taxon>
        <taxon>Microctonus</taxon>
    </lineage>
</organism>
<dbReference type="AlphaFoldDB" id="A0AA39C8C3"/>
<feature type="transmembrane region" description="Helical" evidence="1">
    <location>
        <begin position="613"/>
        <end position="641"/>
    </location>
</feature>
<feature type="transmembrane region" description="Helical" evidence="1">
    <location>
        <begin position="479"/>
        <end position="499"/>
    </location>
</feature>
<reference evidence="3" key="1">
    <citation type="journal article" date="2023" name="bioRxiv">
        <title>Scaffold-level genome assemblies of two parasitoid biocontrol wasps reveal the parthenogenesis mechanism and an associated novel virus.</title>
        <authorList>
            <person name="Inwood S."/>
            <person name="Skelly J."/>
            <person name="Guhlin J."/>
            <person name="Harrop T."/>
            <person name="Goldson S."/>
            <person name="Dearden P."/>
        </authorList>
    </citation>
    <scope>NUCLEOTIDE SEQUENCE</scope>
    <source>
        <strain evidence="3">Lincoln</strain>
        <tissue evidence="3">Whole body</tissue>
    </source>
</reference>
<feature type="transmembrane region" description="Helical" evidence="1">
    <location>
        <begin position="401"/>
        <end position="421"/>
    </location>
</feature>
<dbReference type="InterPro" id="IPR006621">
    <property type="entry name" value="Nose-resist-to-fluoxetine_N"/>
</dbReference>
<evidence type="ECO:0000259" key="2">
    <source>
        <dbReference type="SMART" id="SM00703"/>
    </source>
</evidence>
<feature type="transmembrane region" description="Helical" evidence="1">
    <location>
        <begin position="187"/>
        <end position="210"/>
    </location>
</feature>
<keyword evidence="1" id="KW-0812">Transmembrane</keyword>
<proteinExistence type="predicted"/>
<feature type="transmembrane region" description="Helical" evidence="1">
    <location>
        <begin position="545"/>
        <end position="566"/>
    </location>
</feature>
<evidence type="ECO:0000256" key="1">
    <source>
        <dbReference type="SAM" id="Phobius"/>
    </source>
</evidence>
<dbReference type="Proteomes" id="UP001168972">
    <property type="component" value="Unassembled WGS sequence"/>
</dbReference>
<keyword evidence="1" id="KW-1133">Transmembrane helix</keyword>
<dbReference type="Pfam" id="PF01757">
    <property type="entry name" value="Acyl_transf_3"/>
    <property type="match status" value="1"/>
</dbReference>
<dbReference type="EMBL" id="JAQQBR010001836">
    <property type="protein sequence ID" value="KAK0159789.1"/>
    <property type="molecule type" value="Genomic_DNA"/>
</dbReference>
<reference evidence="3" key="2">
    <citation type="submission" date="2023-03" db="EMBL/GenBank/DDBJ databases">
        <authorList>
            <person name="Inwood S.N."/>
            <person name="Skelly J.G."/>
            <person name="Guhlin J."/>
            <person name="Harrop T.W.R."/>
            <person name="Goldson S.G."/>
            <person name="Dearden P.K."/>
        </authorList>
    </citation>
    <scope>NUCLEOTIDE SEQUENCE</scope>
    <source>
        <strain evidence="3">Lincoln</strain>
        <tissue evidence="3">Whole body</tissue>
    </source>
</reference>
<evidence type="ECO:0000313" key="3">
    <source>
        <dbReference type="EMBL" id="KAK0159789.1"/>
    </source>
</evidence>
<feature type="transmembrane region" description="Helical" evidence="1">
    <location>
        <begin position="336"/>
        <end position="357"/>
    </location>
</feature>
<dbReference type="SMART" id="SM00703">
    <property type="entry name" value="NRF"/>
    <property type="match status" value="1"/>
</dbReference>
<evidence type="ECO:0000313" key="4">
    <source>
        <dbReference type="Proteomes" id="UP001168972"/>
    </source>
</evidence>
<dbReference type="PANTHER" id="PTHR11161">
    <property type="entry name" value="O-ACYLTRANSFERASE"/>
    <property type="match status" value="1"/>
</dbReference>
<dbReference type="PANTHER" id="PTHR11161:SF0">
    <property type="entry name" value="O-ACYLTRANSFERASE LIKE PROTEIN"/>
    <property type="match status" value="1"/>
</dbReference>
<protein>
    <recommendedName>
        <fullName evidence="2">Nose resistant-to-fluoxetine protein N-terminal domain-containing protein</fullName>
    </recommendedName>
</protein>
<accession>A0AA39C8C3</accession>
<dbReference type="GO" id="GO:0016747">
    <property type="term" value="F:acyltransferase activity, transferring groups other than amino-acyl groups"/>
    <property type="evidence" value="ECO:0007669"/>
    <property type="project" value="InterPro"/>
</dbReference>
<dbReference type="Pfam" id="PF20146">
    <property type="entry name" value="NRF"/>
    <property type="match status" value="1"/>
</dbReference>
<gene>
    <name evidence="3" type="ORF">PV327_010864</name>
</gene>
<comment type="caution">
    <text evidence="3">The sequence shown here is derived from an EMBL/GenBank/DDBJ whole genome shotgun (WGS) entry which is preliminary data.</text>
</comment>
<feature type="transmembrane region" description="Helical" evidence="1">
    <location>
        <begin position="573"/>
        <end position="593"/>
    </location>
</feature>
<dbReference type="InterPro" id="IPR002656">
    <property type="entry name" value="Acyl_transf_3_dom"/>
</dbReference>
<keyword evidence="4" id="KW-1185">Reference proteome</keyword>
<dbReference type="InterPro" id="IPR052728">
    <property type="entry name" value="O2_lipid_transport_reg"/>
</dbReference>
<feature type="transmembrane region" description="Helical" evidence="1">
    <location>
        <begin position="289"/>
        <end position="316"/>
    </location>
</feature>
<feature type="domain" description="Nose resistant-to-fluoxetine protein N-terminal" evidence="2">
    <location>
        <begin position="48"/>
        <end position="176"/>
    </location>
</feature>
<feature type="transmembrane region" description="Helical" evidence="1">
    <location>
        <begin position="246"/>
        <end position="269"/>
    </location>
</feature>
<feature type="transmembrane region" description="Helical" evidence="1">
    <location>
        <begin position="506"/>
        <end position="525"/>
    </location>
</feature>
<sequence>MHQLASISHSSSTSKSMLQELQKINVLDPIQSTRQSFSINNNQLSMNDTDCMTQINSLYTGIINMEQWALGMLDASSKIPSGLLKGNMKDIGMYDECVSIKTMKENTTIVGRHCMYTLDIKTILHSNIPIQPMLSICLPAACNSDEVKYLLQSGINITTRYINISGITVTSVSCSNIDAEPWNTGTIITIIIFGLLISFLMICTACDFLMNIHAFGMSNNSLLNDLCKFSFYTNGKRILNTSVSHGSLPAISGLRFFSMCWIIFGHAYAQRLMGPLINPADLLPWLSSWSALGVLIAPFAVDTFFVMSGFLTAYLFMKEMTNQRKFNPIIYYLHRYIRLTPALGALLLLTIFILPRIGSGALWEINMNTQKDVCSKHWWNLLLYIHNYRNIEVMECLGHTWYLAVDMQLFWISPLILYPLARKPKMGIFIFTIFFIASIITPTFIALENEYSGALISYQNLAHIGDMMSNYYVPSYTRATPWLVGIFMGYILSSTTNLSNIHFIRFGWIITILAFAFTIFTYRIFQNNNYEFNEYWEGFYAAFSRLIWGFGVCWIIYASALGYGGIIGKFLSLPIFLPFSRISYSMYLVHFSIQNMKMSSARTPEYFSDLQMIYIFFSDFVLCVCAGFIFSLLFESSFLVLEKMLLSKMKKNKSTKSREEL</sequence>
<keyword evidence="1" id="KW-0472">Membrane</keyword>
<name>A0AA39C8C3_MICHY</name>